<name>A0ABM6CFL8_9HYPH</name>
<accession>A0ABM6CFL8</accession>
<evidence type="ECO:0000313" key="1">
    <source>
        <dbReference type="EMBL" id="ANL87065.1"/>
    </source>
</evidence>
<gene>
    <name evidence="1" type="ORF">AMC81_PA00042</name>
</gene>
<dbReference type="EMBL" id="CP013569">
    <property type="protein sequence ID" value="ANL87065.1"/>
    <property type="molecule type" value="Genomic_DNA"/>
</dbReference>
<proteinExistence type="predicted"/>
<sequence length="96" mass="11034">MDSHAVIEALPVTGDQRAALIKIANRVFEKVIDRIEPENESLTRELWDPGDYIDNFFQDKELPMELDYADYLIDALLVHHVIDLAVQADERAEQPD</sequence>
<organism evidence="1 2">
    <name type="scientific">Rhizobium phaseoli</name>
    <dbReference type="NCBI Taxonomy" id="396"/>
    <lineage>
        <taxon>Bacteria</taxon>
        <taxon>Pseudomonadati</taxon>
        <taxon>Pseudomonadota</taxon>
        <taxon>Alphaproteobacteria</taxon>
        <taxon>Hyphomicrobiales</taxon>
        <taxon>Rhizobiaceae</taxon>
        <taxon>Rhizobium/Agrobacterium group</taxon>
        <taxon>Rhizobium</taxon>
    </lineage>
</organism>
<reference evidence="1 2" key="1">
    <citation type="submission" date="2015-11" db="EMBL/GenBank/DDBJ databases">
        <title>The limits of bacterial species coexistence and the symbiotic plasmid transference in sympatric Rhizobium populations.</title>
        <authorList>
            <person name="Perez-Carrascal O.M."/>
            <person name="VanInsberghe D."/>
            <person name="Juarez S."/>
            <person name="Polz M.F."/>
            <person name="Vinuesa P."/>
            <person name="Gonzalez V."/>
        </authorList>
    </citation>
    <scope>NUCLEOTIDE SEQUENCE [LARGE SCALE GENOMIC DNA]</scope>
    <source>
        <strain evidence="1 2">N771</strain>
        <plasmid evidence="1 2">pRphaN771a</plasmid>
    </source>
</reference>
<evidence type="ECO:0000313" key="2">
    <source>
        <dbReference type="Proteomes" id="UP000078551"/>
    </source>
</evidence>
<dbReference type="RefSeq" id="WP_150129126.1">
    <property type="nucleotide sequence ID" value="NZ_CP013569.1"/>
</dbReference>
<keyword evidence="2" id="KW-1185">Reference proteome</keyword>
<keyword evidence="1" id="KW-0614">Plasmid</keyword>
<geneLocation type="plasmid" evidence="1 2">
    <name>pRphaN771a</name>
</geneLocation>
<dbReference type="Proteomes" id="UP000078551">
    <property type="component" value="Plasmid pRphaN771a"/>
</dbReference>
<protein>
    <submittedName>
        <fullName evidence="1">Uncharacterized protein</fullName>
    </submittedName>
</protein>